<dbReference type="GO" id="GO:0097367">
    <property type="term" value="F:carbohydrate derivative binding"/>
    <property type="evidence" value="ECO:0007669"/>
    <property type="project" value="InterPro"/>
</dbReference>
<name>A0A413FIX8_9FIRM</name>
<dbReference type="Pfam" id="PF01418">
    <property type="entry name" value="HTH_6"/>
    <property type="match status" value="1"/>
</dbReference>
<dbReference type="PANTHER" id="PTHR30514:SF18">
    <property type="entry name" value="RPIR-FAMILY TRANSCRIPTIONAL REGULATOR"/>
    <property type="match status" value="1"/>
</dbReference>
<evidence type="ECO:0000256" key="2">
    <source>
        <dbReference type="ARBA" id="ARBA00023125"/>
    </source>
</evidence>
<keyword evidence="1" id="KW-0805">Transcription regulation</keyword>
<evidence type="ECO:0000256" key="1">
    <source>
        <dbReference type="ARBA" id="ARBA00023015"/>
    </source>
</evidence>
<dbReference type="InterPro" id="IPR001347">
    <property type="entry name" value="SIS_dom"/>
</dbReference>
<evidence type="ECO:0000313" key="6">
    <source>
        <dbReference type="EMBL" id="RGX31400.1"/>
    </source>
</evidence>
<keyword evidence="3" id="KW-0804">Transcription</keyword>
<dbReference type="InterPro" id="IPR046348">
    <property type="entry name" value="SIS_dom_sf"/>
</dbReference>
<dbReference type="InterPro" id="IPR047640">
    <property type="entry name" value="RpiR-like"/>
</dbReference>
<dbReference type="PANTHER" id="PTHR30514">
    <property type="entry name" value="GLUCOKINASE"/>
    <property type="match status" value="1"/>
</dbReference>
<dbReference type="RefSeq" id="WP_007717647.1">
    <property type="nucleotide sequence ID" value="NZ_CABMHH010000028.1"/>
</dbReference>
<evidence type="ECO:0000256" key="3">
    <source>
        <dbReference type="ARBA" id="ARBA00023163"/>
    </source>
</evidence>
<dbReference type="CDD" id="cd05013">
    <property type="entry name" value="SIS_RpiR"/>
    <property type="match status" value="1"/>
</dbReference>
<dbReference type="SUPFAM" id="SSF46689">
    <property type="entry name" value="Homeodomain-like"/>
    <property type="match status" value="1"/>
</dbReference>
<feature type="domain" description="SIS" evidence="5">
    <location>
        <begin position="118"/>
        <end position="256"/>
    </location>
</feature>
<dbReference type="GO" id="GO:0003700">
    <property type="term" value="F:DNA-binding transcription factor activity"/>
    <property type="evidence" value="ECO:0007669"/>
    <property type="project" value="InterPro"/>
</dbReference>
<dbReference type="InterPro" id="IPR035472">
    <property type="entry name" value="RpiR-like_SIS"/>
</dbReference>
<dbReference type="InterPro" id="IPR036388">
    <property type="entry name" value="WH-like_DNA-bd_sf"/>
</dbReference>
<dbReference type="OrthoDB" id="2930at2"/>
<dbReference type="AlphaFoldDB" id="A0A413FIX8"/>
<dbReference type="PROSITE" id="PS51071">
    <property type="entry name" value="HTH_RPIR"/>
    <property type="match status" value="1"/>
</dbReference>
<dbReference type="SUPFAM" id="SSF53697">
    <property type="entry name" value="SIS domain"/>
    <property type="match status" value="1"/>
</dbReference>
<reference evidence="6 7" key="1">
    <citation type="submission" date="2018-08" db="EMBL/GenBank/DDBJ databases">
        <title>A genome reference for cultivated species of the human gut microbiota.</title>
        <authorList>
            <person name="Zou Y."/>
            <person name="Xue W."/>
            <person name="Luo G."/>
        </authorList>
    </citation>
    <scope>NUCLEOTIDE SEQUENCE [LARGE SCALE GENOMIC DNA]</scope>
    <source>
        <strain evidence="6 7">AF04-15</strain>
    </source>
</reference>
<dbReference type="Gene3D" id="3.40.50.10490">
    <property type="entry name" value="Glucose-6-phosphate isomerase like protein, domain 1"/>
    <property type="match status" value="1"/>
</dbReference>
<proteinExistence type="predicted"/>
<dbReference type="Pfam" id="PF01380">
    <property type="entry name" value="SIS"/>
    <property type="match status" value="1"/>
</dbReference>
<dbReference type="GO" id="GO:1901135">
    <property type="term" value="P:carbohydrate derivative metabolic process"/>
    <property type="evidence" value="ECO:0007669"/>
    <property type="project" value="InterPro"/>
</dbReference>
<protein>
    <submittedName>
        <fullName evidence="6">MurR/RpiR family transcriptional regulator</fullName>
    </submittedName>
</protein>
<dbReference type="EMBL" id="QSBM01000003">
    <property type="protein sequence ID" value="RGX31400.1"/>
    <property type="molecule type" value="Genomic_DNA"/>
</dbReference>
<evidence type="ECO:0000313" key="7">
    <source>
        <dbReference type="Proteomes" id="UP000283880"/>
    </source>
</evidence>
<comment type="caution">
    <text evidence="6">The sequence shown here is derived from an EMBL/GenBank/DDBJ whole genome shotgun (WGS) entry which is preliminary data.</text>
</comment>
<evidence type="ECO:0000259" key="5">
    <source>
        <dbReference type="PROSITE" id="PS51464"/>
    </source>
</evidence>
<dbReference type="GO" id="GO:0003677">
    <property type="term" value="F:DNA binding"/>
    <property type="evidence" value="ECO:0007669"/>
    <property type="project" value="UniProtKB-KW"/>
</dbReference>
<gene>
    <name evidence="6" type="ORF">DWV29_05825</name>
</gene>
<dbReference type="PROSITE" id="PS51464">
    <property type="entry name" value="SIS"/>
    <property type="match status" value="1"/>
</dbReference>
<dbReference type="Gene3D" id="1.10.10.10">
    <property type="entry name" value="Winged helix-like DNA-binding domain superfamily/Winged helix DNA-binding domain"/>
    <property type="match status" value="1"/>
</dbReference>
<keyword evidence="2" id="KW-0238">DNA-binding</keyword>
<accession>A0A413FIX8</accession>
<organism evidence="6 7">
    <name type="scientific">Enterocloster asparagiformis</name>
    <dbReference type="NCBI Taxonomy" id="333367"/>
    <lineage>
        <taxon>Bacteria</taxon>
        <taxon>Bacillati</taxon>
        <taxon>Bacillota</taxon>
        <taxon>Clostridia</taxon>
        <taxon>Lachnospirales</taxon>
        <taxon>Lachnospiraceae</taxon>
        <taxon>Enterocloster</taxon>
    </lineage>
</organism>
<feature type="domain" description="HTH rpiR-type" evidence="4">
    <location>
        <begin position="1"/>
        <end position="77"/>
    </location>
</feature>
<sequence>MQFEALVKEKIAELSAGQKKVAQYILGHLEETSYLTLTKISREANVSETTVIRFAYSIGFESFSAMQGALQQEILGNNSVKAEGNAHESAYYDHVLNREISILEKTKKGLSRDKVDEAVERLYRADMVFSVGSRTGFPAALWFGIALGRFRDGVFPVNPVGEDFFSNVMKVTEHSVVVAISMARYSKATYRFIQQAKARGASIILVTDSQISPPALLADLVFLTESNRDETGINTISSISALLNIMAVGLRRRDPRQAMERLKVLETLYLEQNDVIFE</sequence>
<evidence type="ECO:0000259" key="4">
    <source>
        <dbReference type="PROSITE" id="PS51071"/>
    </source>
</evidence>
<dbReference type="InterPro" id="IPR009057">
    <property type="entry name" value="Homeodomain-like_sf"/>
</dbReference>
<dbReference type="Proteomes" id="UP000283880">
    <property type="component" value="Unassembled WGS sequence"/>
</dbReference>
<dbReference type="InterPro" id="IPR000281">
    <property type="entry name" value="HTH_RpiR"/>
</dbReference>